<sequence>MDSVTASKLLNLQELDNQIESINSELEKIPAEIEKLRKEIESLKIKHDQLIHRKKELDFQKKEKELDIQTFQDRIAKLEIALNKVKSNEEYKALLREKAQAEENIIHLEDEIIQLMEEIENLAKEIKEFDKIREEKIKELENEIKALNSKKTQLEEELNKLITQRQELVNTIKPQALSQYESIKKRVKNKVIAIVEDQVCTGCYMVIPPKIFTELLKSEKLFTCPNCGRYLFYESK</sequence>
<feature type="domain" description="CT398-like coiled coil hairpin" evidence="3">
    <location>
        <begin position="12"/>
        <end position="186"/>
    </location>
</feature>
<keyword evidence="5" id="KW-1185">Reference proteome</keyword>
<dbReference type="OrthoDB" id="9795058at2"/>
<reference evidence="4 5" key="1">
    <citation type="submission" date="2009-04" db="EMBL/GenBank/DDBJ databases">
        <authorList>
            <person name="Reysenbach A.-L."/>
            <person name="Heidelberg J.F."/>
            <person name="Nelson W.C."/>
        </authorList>
    </citation>
    <scope>NUCLEOTIDE SEQUENCE [LARGE SCALE GENOMIC DNA]</scope>
    <source>
        <strain evidence="4 5">SS-5</strain>
    </source>
</reference>
<organism evidence="4 5">
    <name type="scientific">Sulfurihydrogenibium yellowstonense SS-5</name>
    <dbReference type="NCBI Taxonomy" id="432331"/>
    <lineage>
        <taxon>Bacteria</taxon>
        <taxon>Pseudomonadati</taxon>
        <taxon>Aquificota</taxon>
        <taxon>Aquificia</taxon>
        <taxon>Aquificales</taxon>
        <taxon>Hydrogenothermaceae</taxon>
        <taxon>Sulfurihydrogenibium</taxon>
    </lineage>
</organism>
<dbReference type="Proteomes" id="UP000005540">
    <property type="component" value="Unassembled WGS sequence"/>
</dbReference>
<dbReference type="PANTHER" id="PTHR39082">
    <property type="entry name" value="PHOSPHOLIPASE C-BETA-2-RELATED"/>
    <property type="match status" value="1"/>
</dbReference>
<comment type="caution">
    <text evidence="4">The sequence shown here is derived from an EMBL/GenBank/DDBJ whole genome shotgun (WGS) entry which is preliminary data.</text>
</comment>
<dbReference type="InterPro" id="IPR056003">
    <property type="entry name" value="CT398_CC_hairpin"/>
</dbReference>
<name>C4FJ11_9AQUI</name>
<gene>
    <name evidence="4" type="ORF">SULYE_0552</name>
</gene>
<proteinExistence type="predicted"/>
<accession>C4FJ11</accession>
<dbReference type="PANTHER" id="PTHR39082:SF1">
    <property type="entry name" value="SCAVENGER RECEPTOR CLASS A MEMBER 3"/>
    <property type="match status" value="1"/>
</dbReference>
<feature type="coiled-coil region" evidence="1">
    <location>
        <begin position="12"/>
        <end position="171"/>
    </location>
</feature>
<dbReference type="EMBL" id="ABZS01000039">
    <property type="protein sequence ID" value="EEP60934.1"/>
    <property type="molecule type" value="Genomic_DNA"/>
</dbReference>
<dbReference type="InterPro" id="IPR003743">
    <property type="entry name" value="Zf-RING_7"/>
</dbReference>
<evidence type="ECO:0000259" key="2">
    <source>
        <dbReference type="Pfam" id="PF02591"/>
    </source>
</evidence>
<evidence type="ECO:0000259" key="3">
    <source>
        <dbReference type="Pfam" id="PF24481"/>
    </source>
</evidence>
<dbReference type="Pfam" id="PF02591">
    <property type="entry name" value="Zn_ribbon_9"/>
    <property type="match status" value="1"/>
</dbReference>
<evidence type="ECO:0000313" key="4">
    <source>
        <dbReference type="EMBL" id="EEP60934.1"/>
    </source>
</evidence>
<dbReference type="RefSeq" id="WP_007546192.1">
    <property type="nucleotide sequence ID" value="NZ_ABZS01000039.1"/>
</dbReference>
<keyword evidence="1" id="KW-0175">Coiled coil</keyword>
<evidence type="ECO:0000313" key="5">
    <source>
        <dbReference type="Proteomes" id="UP000005540"/>
    </source>
</evidence>
<dbReference type="Pfam" id="PF24481">
    <property type="entry name" value="CT398_CC"/>
    <property type="match status" value="1"/>
</dbReference>
<dbReference type="AlphaFoldDB" id="C4FJ11"/>
<protein>
    <submittedName>
        <fullName evidence="4">Putative zinc ribbon domain family</fullName>
    </submittedName>
</protein>
<dbReference type="Gene3D" id="1.10.287.1490">
    <property type="match status" value="1"/>
</dbReference>
<feature type="domain" description="C4-type zinc ribbon" evidence="2">
    <location>
        <begin position="199"/>
        <end position="231"/>
    </location>
</feature>
<dbReference type="InterPro" id="IPR052376">
    <property type="entry name" value="Oxidative_Scav/Glycosyltrans"/>
</dbReference>
<evidence type="ECO:0000256" key="1">
    <source>
        <dbReference type="SAM" id="Coils"/>
    </source>
</evidence>